<reference evidence="2" key="1">
    <citation type="submission" date="2024-02" db="EMBL/GenBank/DDBJ databases">
        <authorList>
            <consortium name="ELIXIR-Norway"/>
            <consortium name="Elixir Norway"/>
        </authorList>
    </citation>
    <scope>NUCLEOTIDE SEQUENCE</scope>
</reference>
<feature type="compositionally biased region" description="Low complexity" evidence="1">
    <location>
        <begin position="200"/>
        <end position="215"/>
    </location>
</feature>
<dbReference type="Proteomes" id="UP001497512">
    <property type="component" value="Chromosome 9"/>
</dbReference>
<feature type="compositionally biased region" description="Low complexity" evidence="1">
    <location>
        <begin position="155"/>
        <end position="177"/>
    </location>
</feature>
<keyword evidence="3" id="KW-1185">Reference proteome</keyword>
<feature type="region of interest" description="Disordered" evidence="1">
    <location>
        <begin position="306"/>
        <end position="330"/>
    </location>
</feature>
<organism evidence="2 3">
    <name type="scientific">Sphagnum troendelagicum</name>
    <dbReference type="NCBI Taxonomy" id="128251"/>
    <lineage>
        <taxon>Eukaryota</taxon>
        <taxon>Viridiplantae</taxon>
        <taxon>Streptophyta</taxon>
        <taxon>Embryophyta</taxon>
        <taxon>Bryophyta</taxon>
        <taxon>Sphagnophytina</taxon>
        <taxon>Sphagnopsida</taxon>
        <taxon>Sphagnales</taxon>
        <taxon>Sphagnaceae</taxon>
        <taxon>Sphagnum</taxon>
    </lineage>
</organism>
<feature type="compositionally biased region" description="Polar residues" evidence="1">
    <location>
        <begin position="306"/>
        <end position="323"/>
    </location>
</feature>
<gene>
    <name evidence="2" type="ORF">CSSPTR1EN2_LOCUS23867</name>
</gene>
<protein>
    <submittedName>
        <fullName evidence="2">Uncharacterized protein</fullName>
    </submittedName>
</protein>
<dbReference type="EMBL" id="OZ019901">
    <property type="protein sequence ID" value="CAK9237766.1"/>
    <property type="molecule type" value="Genomic_DNA"/>
</dbReference>
<feature type="compositionally biased region" description="Acidic residues" evidence="1">
    <location>
        <begin position="218"/>
        <end position="231"/>
    </location>
</feature>
<feature type="compositionally biased region" description="Basic and acidic residues" evidence="1">
    <location>
        <begin position="232"/>
        <end position="247"/>
    </location>
</feature>
<evidence type="ECO:0000256" key="1">
    <source>
        <dbReference type="SAM" id="MobiDB-lite"/>
    </source>
</evidence>
<proteinExistence type="predicted"/>
<feature type="compositionally biased region" description="Acidic residues" evidence="1">
    <location>
        <begin position="248"/>
        <end position="258"/>
    </location>
</feature>
<name>A0ABP0V942_9BRYO</name>
<evidence type="ECO:0000313" key="2">
    <source>
        <dbReference type="EMBL" id="CAK9237766.1"/>
    </source>
</evidence>
<accession>A0ABP0V942</accession>
<feature type="region of interest" description="Disordered" evidence="1">
    <location>
        <begin position="40"/>
        <end position="59"/>
    </location>
</feature>
<evidence type="ECO:0000313" key="3">
    <source>
        <dbReference type="Proteomes" id="UP001497512"/>
    </source>
</evidence>
<feature type="region of interest" description="Disordered" evidence="1">
    <location>
        <begin position="129"/>
        <end position="263"/>
    </location>
</feature>
<sequence length="330" mass="35631">MEEGSSDDSPDPSCGLTAVAIAFNWEKEPGMPAIVEEEAATATAAEEQPLTPPPGYRQAGSCVTEPGYLAFSGFEPEEIARKKTGGAQLLAEKIRKKLVKKMRRNSSHSTAAANCFSLDAFRGRLYLSDDSEERSGSPPVSIAALDEQQPDTPCSSNSSLGSSSSASVSSTSPSSTSKATRMRHSSRSAAAPSPSPPQQPSSQLMANLLLSLSPLQDHDDDVTEDGDAASEDGDKLSGPRESAWHQPEEEEDDENDDDSGYRDRLRQEWQLVIRYAGPQPRARSSSSLLSSISRQASKFSLTQYRLSSSRSVWEQQPPRSSLCISRAETR</sequence>